<dbReference type="Proteomes" id="UP000248806">
    <property type="component" value="Unassembled WGS sequence"/>
</dbReference>
<reference evidence="10 11" key="1">
    <citation type="submission" date="2018-06" db="EMBL/GenBank/DDBJ databases">
        <title>Genomic Encyclopedia of Archaeal and Bacterial Type Strains, Phase II (KMG-II): from individual species to whole genera.</title>
        <authorList>
            <person name="Goeker M."/>
        </authorList>
    </citation>
    <scope>NUCLEOTIDE SEQUENCE [LARGE SCALE GENOMIC DNA]</scope>
    <source>
        <strain evidence="10 11">ATCC BAA-1881</strain>
    </source>
</reference>
<feature type="transmembrane region" description="Helical" evidence="8">
    <location>
        <begin position="170"/>
        <end position="187"/>
    </location>
</feature>
<evidence type="ECO:0000259" key="9">
    <source>
        <dbReference type="Pfam" id="PF13231"/>
    </source>
</evidence>
<evidence type="ECO:0000256" key="5">
    <source>
        <dbReference type="ARBA" id="ARBA00022692"/>
    </source>
</evidence>
<dbReference type="PANTHER" id="PTHR33908:SF11">
    <property type="entry name" value="MEMBRANE PROTEIN"/>
    <property type="match status" value="1"/>
</dbReference>
<name>A0A326URJ4_THEHA</name>
<feature type="transmembrane region" description="Helical" evidence="8">
    <location>
        <begin position="300"/>
        <end position="322"/>
    </location>
</feature>
<feature type="domain" description="Glycosyltransferase RgtA/B/C/D-like" evidence="9">
    <location>
        <begin position="143"/>
        <end position="249"/>
    </location>
</feature>
<feature type="transmembrane region" description="Helical" evidence="8">
    <location>
        <begin position="193"/>
        <end position="224"/>
    </location>
</feature>
<feature type="transmembrane region" description="Helical" evidence="8">
    <location>
        <begin position="72"/>
        <end position="93"/>
    </location>
</feature>
<keyword evidence="5 8" id="KW-0812">Transmembrane</keyword>
<keyword evidence="11" id="KW-1185">Reference proteome</keyword>
<keyword evidence="4 10" id="KW-0808">Transferase</keyword>
<evidence type="ECO:0000256" key="8">
    <source>
        <dbReference type="SAM" id="Phobius"/>
    </source>
</evidence>
<dbReference type="GO" id="GO:0005886">
    <property type="term" value="C:plasma membrane"/>
    <property type="evidence" value="ECO:0007669"/>
    <property type="project" value="UniProtKB-SubCell"/>
</dbReference>
<feature type="transmembrane region" description="Helical" evidence="8">
    <location>
        <begin position="236"/>
        <end position="257"/>
    </location>
</feature>
<keyword evidence="6 8" id="KW-1133">Transmembrane helix</keyword>
<feature type="transmembrane region" description="Helical" evidence="8">
    <location>
        <begin position="12"/>
        <end position="29"/>
    </location>
</feature>
<evidence type="ECO:0000313" key="11">
    <source>
        <dbReference type="Proteomes" id="UP000248806"/>
    </source>
</evidence>
<evidence type="ECO:0000256" key="1">
    <source>
        <dbReference type="ARBA" id="ARBA00004651"/>
    </source>
</evidence>
<organism evidence="10 11">
    <name type="scientific">Thermosporothrix hazakensis</name>
    <dbReference type="NCBI Taxonomy" id="644383"/>
    <lineage>
        <taxon>Bacteria</taxon>
        <taxon>Bacillati</taxon>
        <taxon>Chloroflexota</taxon>
        <taxon>Ktedonobacteria</taxon>
        <taxon>Ktedonobacterales</taxon>
        <taxon>Thermosporotrichaceae</taxon>
        <taxon>Thermosporothrix</taxon>
    </lineage>
</organism>
<feature type="transmembrane region" description="Helical" evidence="8">
    <location>
        <begin position="392"/>
        <end position="420"/>
    </location>
</feature>
<dbReference type="Pfam" id="PF13231">
    <property type="entry name" value="PMT_2"/>
    <property type="match status" value="1"/>
</dbReference>
<dbReference type="PANTHER" id="PTHR33908">
    <property type="entry name" value="MANNOSYLTRANSFERASE YKCB-RELATED"/>
    <property type="match status" value="1"/>
</dbReference>
<sequence length="602" mass="67353">MTAKIVRHWRVLVFVTLGIVAFLLRIYGLNWDQGNGFHPDERQILFRVMELHWPSSFAEFLDVQRSPLNPHFFAYGSFPLYVLASVGFVLDHLSPGAGTFSNLALVGRVLSALLDSGTVILTGWLALLVTREIVPGRGAAWDVALLAAAFVAFTPLQLQLSHFYTVDTMLLFLVLLTIIACVGLVEARRLEGWAILLGVSYGLAMATKFSAAPLAVPILVALALRWYRRRDWAEALVFAMLIFALAGVACIVAQPYALLDSANFIAQVSEQGSMARGALDFPYVRQFAGTIPYLYQLSNMVLWGLGLTVGVLSCLALLWLCVRMVQRKTGTWTIVLVWVLVYGLITGSFYVKFMRYMLPVYPFLALMGATALIAIGHWLGKARLKWRSRLQLTGTIGYGALVVVALLGVVFQGLALLSVYSQPNTRIQASRWMYQHLKPGSVLTYEQWDDPLPVALGRQTPSQFVQYTYQTKDGNYAQGLDLYGEDTPEKARQLATILSSVQVVTMATDRLDLSIPRLPDRYPMTIHYYDLLFSGKLGFHLAARFEVRPQLLGITLDDSHADESYSVFDHPRVRIFVRDEPYPYTAEQLYQKLVEGVSFQHS</sequence>
<comment type="caution">
    <text evidence="10">The sequence shown here is derived from an EMBL/GenBank/DDBJ whole genome shotgun (WGS) entry which is preliminary data.</text>
</comment>
<dbReference type="EMBL" id="QKUF01000003">
    <property type="protein sequence ID" value="PZW33027.1"/>
    <property type="molecule type" value="Genomic_DNA"/>
</dbReference>
<keyword evidence="7 8" id="KW-0472">Membrane</keyword>
<protein>
    <submittedName>
        <fullName evidence="10">Dolichyl-phosphate-mannose-protein mannosyltransferase</fullName>
    </submittedName>
</protein>
<evidence type="ECO:0000256" key="3">
    <source>
        <dbReference type="ARBA" id="ARBA00022676"/>
    </source>
</evidence>
<accession>A0A326URJ4</accession>
<evidence type="ECO:0000256" key="6">
    <source>
        <dbReference type="ARBA" id="ARBA00022989"/>
    </source>
</evidence>
<dbReference type="GO" id="GO:0016763">
    <property type="term" value="F:pentosyltransferase activity"/>
    <property type="evidence" value="ECO:0007669"/>
    <property type="project" value="TreeGrafter"/>
</dbReference>
<evidence type="ECO:0000313" key="10">
    <source>
        <dbReference type="EMBL" id="PZW33027.1"/>
    </source>
</evidence>
<evidence type="ECO:0000256" key="4">
    <source>
        <dbReference type="ARBA" id="ARBA00022679"/>
    </source>
</evidence>
<dbReference type="InterPro" id="IPR050297">
    <property type="entry name" value="LipidA_mod_glycosyltrf_83"/>
</dbReference>
<dbReference type="AlphaFoldDB" id="A0A326URJ4"/>
<evidence type="ECO:0000256" key="7">
    <source>
        <dbReference type="ARBA" id="ARBA00023136"/>
    </source>
</evidence>
<feature type="transmembrane region" description="Helical" evidence="8">
    <location>
        <begin position="105"/>
        <end position="127"/>
    </location>
</feature>
<dbReference type="GO" id="GO:0009103">
    <property type="term" value="P:lipopolysaccharide biosynthetic process"/>
    <property type="evidence" value="ECO:0007669"/>
    <property type="project" value="UniProtKB-ARBA"/>
</dbReference>
<feature type="transmembrane region" description="Helical" evidence="8">
    <location>
        <begin position="139"/>
        <end position="158"/>
    </location>
</feature>
<dbReference type="InterPro" id="IPR038731">
    <property type="entry name" value="RgtA/B/C-like"/>
</dbReference>
<keyword evidence="2" id="KW-1003">Cell membrane</keyword>
<feature type="transmembrane region" description="Helical" evidence="8">
    <location>
        <begin position="334"/>
        <end position="354"/>
    </location>
</feature>
<feature type="transmembrane region" description="Helical" evidence="8">
    <location>
        <begin position="360"/>
        <end position="380"/>
    </location>
</feature>
<comment type="subcellular location">
    <subcellularLocation>
        <location evidence="1">Cell membrane</location>
        <topology evidence="1">Multi-pass membrane protein</topology>
    </subcellularLocation>
</comment>
<dbReference type="RefSeq" id="WP_111320571.1">
    <property type="nucleotide sequence ID" value="NZ_BIFX01000001.1"/>
</dbReference>
<proteinExistence type="predicted"/>
<gene>
    <name evidence="10" type="ORF">EI42_01577</name>
</gene>
<dbReference type="OrthoDB" id="134460at2"/>
<keyword evidence="3 10" id="KW-0328">Glycosyltransferase</keyword>
<evidence type="ECO:0000256" key="2">
    <source>
        <dbReference type="ARBA" id="ARBA00022475"/>
    </source>
</evidence>